<dbReference type="PANTHER" id="PTHR10013">
    <property type="entry name" value="GENERAL VESICULAR TRANSPORT FACTOR P115"/>
    <property type="match status" value="1"/>
</dbReference>
<dbReference type="OrthoDB" id="198977at2759"/>
<name>A0A8J4PJM5_9MYCE</name>
<dbReference type="GO" id="GO:0012507">
    <property type="term" value="C:ER to Golgi transport vesicle membrane"/>
    <property type="evidence" value="ECO:0007669"/>
    <property type="project" value="TreeGrafter"/>
</dbReference>
<evidence type="ECO:0000256" key="3">
    <source>
        <dbReference type="ARBA" id="ARBA00023054"/>
    </source>
</evidence>
<evidence type="ECO:0000256" key="2">
    <source>
        <dbReference type="ARBA" id="ARBA00023034"/>
    </source>
</evidence>
<keyword evidence="7" id="KW-1185">Reference proteome</keyword>
<dbReference type="AlphaFoldDB" id="A0A8J4PJM5"/>
<evidence type="ECO:0000256" key="1">
    <source>
        <dbReference type="ARBA" id="ARBA00004555"/>
    </source>
</evidence>
<evidence type="ECO:0000313" key="6">
    <source>
        <dbReference type="EMBL" id="KAF2068712.1"/>
    </source>
</evidence>
<reference evidence="6" key="1">
    <citation type="submission" date="2020-01" db="EMBL/GenBank/DDBJ databases">
        <title>Development of genomics and gene disruption for Polysphondylium violaceum indicates a role for the polyketide synthase stlB in stalk morphogenesis.</title>
        <authorList>
            <person name="Narita B."/>
            <person name="Kawabe Y."/>
            <person name="Kin K."/>
            <person name="Saito T."/>
            <person name="Gibbs R."/>
            <person name="Kuspa A."/>
            <person name="Muzny D."/>
            <person name="Queller D."/>
            <person name="Richards S."/>
            <person name="Strassman J."/>
            <person name="Sucgang R."/>
            <person name="Worley K."/>
            <person name="Schaap P."/>
        </authorList>
    </citation>
    <scope>NUCLEOTIDE SEQUENCE</scope>
    <source>
        <strain evidence="6">QSvi11</strain>
    </source>
</reference>
<dbReference type="GO" id="GO:0048280">
    <property type="term" value="P:vesicle fusion with Golgi apparatus"/>
    <property type="evidence" value="ECO:0007669"/>
    <property type="project" value="InterPro"/>
</dbReference>
<comment type="caution">
    <text evidence="6">The sequence shown here is derived from an EMBL/GenBank/DDBJ whole genome shotgun (WGS) entry which is preliminary data.</text>
</comment>
<dbReference type="GO" id="GO:0000139">
    <property type="term" value="C:Golgi membrane"/>
    <property type="evidence" value="ECO:0007669"/>
    <property type="project" value="InterPro"/>
</dbReference>
<dbReference type="PANTHER" id="PTHR10013:SF0">
    <property type="entry name" value="GENERAL VESICULAR TRANSPORT FACTOR P115"/>
    <property type="match status" value="1"/>
</dbReference>
<keyword evidence="3" id="KW-0175">Coiled coil</keyword>
<dbReference type="InterPro" id="IPR006953">
    <property type="entry name" value="Vesicle_Uso1_P115_head"/>
</dbReference>
<evidence type="ECO:0000313" key="7">
    <source>
        <dbReference type="Proteomes" id="UP000695562"/>
    </source>
</evidence>
<dbReference type="InterPro" id="IPR016024">
    <property type="entry name" value="ARM-type_fold"/>
</dbReference>
<sequence length="976" mass="111140">MSWFGGWNSVKQQLGAVAPGSLSGSSSLMNDAVVGLLDKIQNATDQDYESKRDAIHQLTSINKSLNQLVGSRMSVLTKALEQHKKDIEIIREIVQILTLIMTTSPKDDNIIEIHNTELFITDKNNFKILCDLLSINDYYVRYYIISFIFILIKNRFEAVQDAILGCPMAMPNIMSLLQDNRDVIRNETILVILELTKSNQEIQKIVAFESAFETLLNIIKKEGSSEGGIIVNDCILVLINLLKGNVLNQNFFRETGCIQTLLPLLQVQNTDMWILSDNKFTIIMSTLDLILTLVERNNLSTPTNQHIIVQCGIMNLIIRLGLGKMSSQVIRSKSLFVLGEIIYQNPENISEFASVTIKSEVTKESKTALLRLTTVMLYSKDLQEKLSAFHVFKSYLFNNEEAQMALASTIMFDNNSDNNNSSNNSNTSTNNNSNNNIEFENLSIGQHLYKILFSWETPTTKPFDISSFWFSSLVLLYMIKDSTHTKDQLLNMPLEIPKSTSGGDSPSPIPTLFIKLMTCLLNTSKKQDIDPMIKIGLLKLLAVWLDKSPKSIKLFFQHSNYLSFIIETILQPLASGGSSNLLSHTQGLASLIFGICVFYMDDETAESNRSNLTSIINHRIGLNTFKEKLDLVRKSDSFLSAEQDEENNQNQNQNQNQNNDLLLYDFDFTLFFKETFDKIRNIGTTVNKSRPGVRKVNDKVDKVIVDNNSSASSTSLSPPNSTTSPQVSSPSLPRNNSTNNNNELELSQLKSTNNNLSNELIQLKLQIDQQQKQIIQQQQQLVDQSLNQNQNQNQNQNNETNELLQLIQEKEKEVNMLNEAQYRLEDLVVEKDDQIEQLKNQIEFLKNQNQNQNQNNNNNNESVDLFELLRLRQENQEQVNRMALYENEIKQLNQKYSKLSLENNTLTHQLEETKKSIGSPNSSTIRNDSNLKLLKVEGELKEMKSKYEALVKEQDDLLTWSTKLEVENQNLKNRNK</sequence>
<dbReference type="Gene3D" id="1.25.10.10">
    <property type="entry name" value="Leucine-rich Repeat Variant"/>
    <property type="match status" value="1"/>
</dbReference>
<dbReference type="GO" id="GO:0048211">
    <property type="term" value="P:Golgi vesicle docking"/>
    <property type="evidence" value="ECO:0007669"/>
    <property type="project" value="TreeGrafter"/>
</dbReference>
<comment type="subcellular location">
    <subcellularLocation>
        <location evidence="1">Golgi apparatus</location>
    </subcellularLocation>
</comment>
<gene>
    <name evidence="6" type="ORF">CYY_009964</name>
</gene>
<evidence type="ECO:0000259" key="5">
    <source>
        <dbReference type="Pfam" id="PF04869"/>
    </source>
</evidence>
<protein>
    <recommendedName>
        <fullName evidence="5">Vesicle tethering protein Uso1/P115-like head domain-containing protein</fullName>
    </recommendedName>
</protein>
<feature type="region of interest" description="Disordered" evidence="4">
    <location>
        <begin position="708"/>
        <end position="742"/>
    </location>
</feature>
<dbReference type="GO" id="GO:0005783">
    <property type="term" value="C:endoplasmic reticulum"/>
    <property type="evidence" value="ECO:0007669"/>
    <property type="project" value="TreeGrafter"/>
</dbReference>
<proteinExistence type="predicted"/>
<dbReference type="GO" id="GO:0005795">
    <property type="term" value="C:Golgi stack"/>
    <property type="evidence" value="ECO:0007669"/>
    <property type="project" value="TreeGrafter"/>
</dbReference>
<dbReference type="Pfam" id="PF04869">
    <property type="entry name" value="Uso1_p115_head"/>
    <property type="match status" value="1"/>
</dbReference>
<dbReference type="InterPro" id="IPR011989">
    <property type="entry name" value="ARM-like"/>
</dbReference>
<feature type="domain" description="Vesicle tethering protein Uso1/P115-like head" evidence="5">
    <location>
        <begin position="351"/>
        <end position="681"/>
    </location>
</feature>
<dbReference type="GO" id="GO:0006888">
    <property type="term" value="P:endoplasmic reticulum to Golgi vesicle-mediated transport"/>
    <property type="evidence" value="ECO:0007669"/>
    <property type="project" value="TreeGrafter"/>
</dbReference>
<dbReference type="SUPFAM" id="SSF48371">
    <property type="entry name" value="ARM repeat"/>
    <property type="match status" value="2"/>
</dbReference>
<evidence type="ECO:0000256" key="4">
    <source>
        <dbReference type="SAM" id="MobiDB-lite"/>
    </source>
</evidence>
<keyword evidence="2" id="KW-0333">Golgi apparatus</keyword>
<dbReference type="Proteomes" id="UP000695562">
    <property type="component" value="Unassembled WGS sequence"/>
</dbReference>
<organism evidence="6 7">
    <name type="scientific">Polysphondylium violaceum</name>
    <dbReference type="NCBI Taxonomy" id="133409"/>
    <lineage>
        <taxon>Eukaryota</taxon>
        <taxon>Amoebozoa</taxon>
        <taxon>Evosea</taxon>
        <taxon>Eumycetozoa</taxon>
        <taxon>Dictyostelia</taxon>
        <taxon>Dictyosteliales</taxon>
        <taxon>Dictyosteliaceae</taxon>
        <taxon>Polysphondylium</taxon>
    </lineage>
</organism>
<dbReference type="InterPro" id="IPR024095">
    <property type="entry name" value="Vesicle_P115"/>
</dbReference>
<accession>A0A8J4PJM5</accession>
<dbReference type="EMBL" id="AJWJ01000867">
    <property type="protein sequence ID" value="KAF2068712.1"/>
    <property type="molecule type" value="Genomic_DNA"/>
</dbReference>
<dbReference type="GO" id="GO:0006886">
    <property type="term" value="P:intracellular protein transport"/>
    <property type="evidence" value="ECO:0007669"/>
    <property type="project" value="InterPro"/>
</dbReference>